<reference evidence="2 3" key="1">
    <citation type="submission" date="2018-12" db="EMBL/GenBank/DDBJ databases">
        <authorList>
            <consortium name="Pathogen Informatics"/>
        </authorList>
    </citation>
    <scope>NUCLEOTIDE SEQUENCE [LARGE SCALE GENOMIC DNA]</scope>
    <source>
        <strain evidence="2 3">NCTC11923</strain>
    </source>
</reference>
<dbReference type="Proteomes" id="UP000276899">
    <property type="component" value="Chromosome"/>
</dbReference>
<feature type="transmembrane region" description="Helical" evidence="1">
    <location>
        <begin position="179"/>
        <end position="198"/>
    </location>
</feature>
<name>A0A3S4U103_9ACTO</name>
<evidence type="ECO:0000313" key="3">
    <source>
        <dbReference type="Proteomes" id="UP000276899"/>
    </source>
</evidence>
<keyword evidence="1" id="KW-1133">Transmembrane helix</keyword>
<dbReference type="KEGG" id="asla:NCTC11923_00414"/>
<feature type="transmembrane region" description="Helical" evidence="1">
    <location>
        <begin position="60"/>
        <end position="80"/>
    </location>
</feature>
<keyword evidence="1" id="KW-0472">Membrane</keyword>
<keyword evidence="3" id="KW-1185">Reference proteome</keyword>
<evidence type="ECO:0000313" key="2">
    <source>
        <dbReference type="EMBL" id="VEG73802.1"/>
    </source>
</evidence>
<accession>A0A3S4U103</accession>
<gene>
    <name evidence="2" type="ORF">NCTC11923_00414</name>
</gene>
<evidence type="ECO:0000256" key="1">
    <source>
        <dbReference type="SAM" id="Phobius"/>
    </source>
</evidence>
<proteinExistence type="predicted"/>
<organism evidence="2 3">
    <name type="scientific">Actinomyces slackii</name>
    <dbReference type="NCBI Taxonomy" id="52774"/>
    <lineage>
        <taxon>Bacteria</taxon>
        <taxon>Bacillati</taxon>
        <taxon>Actinomycetota</taxon>
        <taxon>Actinomycetes</taxon>
        <taxon>Actinomycetales</taxon>
        <taxon>Actinomycetaceae</taxon>
        <taxon>Actinomyces</taxon>
    </lineage>
</organism>
<dbReference type="STRING" id="1278298.GCA_000428685_02432"/>
<feature type="transmembrane region" description="Helical" evidence="1">
    <location>
        <begin position="210"/>
        <end position="237"/>
    </location>
</feature>
<sequence length="293" mass="29491">MTAPATFTAPVAPMPARASAVSTAGPGTAGPPAAPDRPAGHRADFLLLLGAEAVKLRRSAVWVVVLLLPLMAVVTGTVNYAANQGVLSAGWVSMSSQVTLFYSMIFFSMGVSLLASTVWRVEHRGSSWNAMRATPHSPAAVVLAKTLIILVPTAAMQAALVAMTWVAGMALGLGPILPASLPVSVALAMLAAMPLVALQSLLSMLMRSFAAPVALCFGGCVAGFGMLAAGSPLVYAIPQGLVSRCLSLGSSALSDAGGLSGSDVAPVLVAAGLLGGLAWGLLAAVAHRTGRAR</sequence>
<dbReference type="CDD" id="cd21809">
    <property type="entry name" value="ABC-2_lan_permease-like"/>
    <property type="match status" value="1"/>
</dbReference>
<keyword evidence="1" id="KW-0812">Transmembrane</keyword>
<dbReference type="RefSeq" id="WP_026427278.1">
    <property type="nucleotide sequence ID" value="NZ_CBCRWE010000046.1"/>
</dbReference>
<dbReference type="Pfam" id="PF12730">
    <property type="entry name" value="ABC2_membrane_4"/>
    <property type="match status" value="1"/>
</dbReference>
<feature type="transmembrane region" description="Helical" evidence="1">
    <location>
        <begin position="264"/>
        <end position="286"/>
    </location>
</feature>
<protein>
    <submittedName>
        <fullName evidence="2">Uncharacterized protein conserved in bacteria</fullName>
    </submittedName>
</protein>
<dbReference type="EMBL" id="LR134363">
    <property type="protein sequence ID" value="VEG73802.1"/>
    <property type="molecule type" value="Genomic_DNA"/>
</dbReference>
<feature type="transmembrane region" description="Helical" evidence="1">
    <location>
        <begin position="100"/>
        <end position="121"/>
    </location>
</feature>
<dbReference type="AlphaFoldDB" id="A0A3S4U103"/>
<feature type="transmembrane region" description="Helical" evidence="1">
    <location>
        <begin position="142"/>
        <end position="167"/>
    </location>
</feature>